<evidence type="ECO:0000313" key="2">
    <source>
        <dbReference type="EMBL" id="GFS16843.1"/>
    </source>
</evidence>
<sequence length="102" mass="11192">MPIQSVVSLCLVMVNILGLGGRVVSASDSRSGGFDSRIFHVEIASGKQFTLTFSSPPTFKKGIQLQAILEFVIYAPPTPKIWVKSCLQMYWSSGALVPLLFW</sequence>
<proteinExistence type="predicted"/>
<keyword evidence="3" id="KW-1185">Reference proteome</keyword>
<feature type="signal peptide" evidence="1">
    <location>
        <begin position="1"/>
        <end position="25"/>
    </location>
</feature>
<comment type="caution">
    <text evidence="2">The sequence shown here is derived from an EMBL/GenBank/DDBJ whole genome shotgun (WGS) entry which is preliminary data.</text>
</comment>
<feature type="chain" id="PRO_5043315779" description="Reelin domain-containing protein" evidence="1">
    <location>
        <begin position="26"/>
        <end position="102"/>
    </location>
</feature>
<name>A0AAV4J4H0_9GAST</name>
<dbReference type="EMBL" id="BMAT01006634">
    <property type="protein sequence ID" value="GFS16843.1"/>
    <property type="molecule type" value="Genomic_DNA"/>
</dbReference>
<protein>
    <recommendedName>
        <fullName evidence="4">Reelin domain-containing protein</fullName>
    </recommendedName>
</protein>
<evidence type="ECO:0000313" key="3">
    <source>
        <dbReference type="Proteomes" id="UP000762676"/>
    </source>
</evidence>
<evidence type="ECO:0008006" key="4">
    <source>
        <dbReference type="Google" id="ProtNLM"/>
    </source>
</evidence>
<gene>
    <name evidence="2" type="ORF">ElyMa_003224200</name>
</gene>
<dbReference type="AlphaFoldDB" id="A0AAV4J4H0"/>
<reference evidence="2 3" key="1">
    <citation type="journal article" date="2021" name="Elife">
        <title>Chloroplast acquisition without the gene transfer in kleptoplastic sea slugs, Plakobranchus ocellatus.</title>
        <authorList>
            <person name="Maeda T."/>
            <person name="Takahashi S."/>
            <person name="Yoshida T."/>
            <person name="Shimamura S."/>
            <person name="Takaki Y."/>
            <person name="Nagai Y."/>
            <person name="Toyoda A."/>
            <person name="Suzuki Y."/>
            <person name="Arimoto A."/>
            <person name="Ishii H."/>
            <person name="Satoh N."/>
            <person name="Nishiyama T."/>
            <person name="Hasebe M."/>
            <person name="Maruyama T."/>
            <person name="Minagawa J."/>
            <person name="Obokata J."/>
            <person name="Shigenobu S."/>
        </authorList>
    </citation>
    <scope>NUCLEOTIDE SEQUENCE [LARGE SCALE GENOMIC DNA]</scope>
</reference>
<keyword evidence="1" id="KW-0732">Signal</keyword>
<accession>A0AAV4J4H0</accession>
<organism evidence="2 3">
    <name type="scientific">Elysia marginata</name>
    <dbReference type="NCBI Taxonomy" id="1093978"/>
    <lineage>
        <taxon>Eukaryota</taxon>
        <taxon>Metazoa</taxon>
        <taxon>Spiralia</taxon>
        <taxon>Lophotrochozoa</taxon>
        <taxon>Mollusca</taxon>
        <taxon>Gastropoda</taxon>
        <taxon>Heterobranchia</taxon>
        <taxon>Euthyneura</taxon>
        <taxon>Panpulmonata</taxon>
        <taxon>Sacoglossa</taxon>
        <taxon>Placobranchoidea</taxon>
        <taxon>Plakobranchidae</taxon>
        <taxon>Elysia</taxon>
    </lineage>
</organism>
<evidence type="ECO:0000256" key="1">
    <source>
        <dbReference type="SAM" id="SignalP"/>
    </source>
</evidence>
<dbReference type="Proteomes" id="UP000762676">
    <property type="component" value="Unassembled WGS sequence"/>
</dbReference>